<gene>
    <name evidence="1" type="ORF">LCGC14_1485020</name>
</gene>
<protein>
    <submittedName>
        <fullName evidence="1">Uncharacterized protein</fullName>
    </submittedName>
</protein>
<comment type="caution">
    <text evidence="1">The sequence shown here is derived from an EMBL/GenBank/DDBJ whole genome shotgun (WGS) entry which is preliminary data.</text>
</comment>
<name>A0A0F9MA99_9ZZZZ</name>
<dbReference type="EMBL" id="LAZR01010607">
    <property type="protein sequence ID" value="KKM66067.1"/>
    <property type="molecule type" value="Genomic_DNA"/>
</dbReference>
<sequence>MGELLGPGRTYTRVTIEGGTTRTYYYSTNVVTFDEDTITLDTGGYRTALIRAHMNQAAFQYALSFYVDQRNQDWFVRTWAGTVPFKKATLTLDRSTLIMP</sequence>
<evidence type="ECO:0000313" key="1">
    <source>
        <dbReference type="EMBL" id="KKM66067.1"/>
    </source>
</evidence>
<dbReference type="AlphaFoldDB" id="A0A0F9MA99"/>
<reference evidence="1" key="1">
    <citation type="journal article" date="2015" name="Nature">
        <title>Complex archaea that bridge the gap between prokaryotes and eukaryotes.</title>
        <authorList>
            <person name="Spang A."/>
            <person name="Saw J.H."/>
            <person name="Jorgensen S.L."/>
            <person name="Zaremba-Niedzwiedzka K."/>
            <person name="Martijn J."/>
            <person name="Lind A.E."/>
            <person name="van Eijk R."/>
            <person name="Schleper C."/>
            <person name="Guy L."/>
            <person name="Ettema T.J."/>
        </authorList>
    </citation>
    <scope>NUCLEOTIDE SEQUENCE</scope>
</reference>
<accession>A0A0F9MA99</accession>
<organism evidence="1">
    <name type="scientific">marine sediment metagenome</name>
    <dbReference type="NCBI Taxonomy" id="412755"/>
    <lineage>
        <taxon>unclassified sequences</taxon>
        <taxon>metagenomes</taxon>
        <taxon>ecological metagenomes</taxon>
    </lineage>
</organism>
<proteinExistence type="predicted"/>